<evidence type="ECO:0000256" key="4">
    <source>
        <dbReference type="ARBA" id="ARBA00023015"/>
    </source>
</evidence>
<dbReference type="Proteomes" id="UP000663870">
    <property type="component" value="Unassembled WGS sequence"/>
</dbReference>
<keyword evidence="1" id="KW-0479">Metal-binding</keyword>
<dbReference type="SUPFAM" id="SSF48508">
    <property type="entry name" value="Nuclear receptor ligand-binding domain"/>
    <property type="match status" value="1"/>
</dbReference>
<dbReference type="InterPro" id="IPR013088">
    <property type="entry name" value="Znf_NHR/GATA"/>
</dbReference>
<keyword evidence="5" id="KW-0238">DNA-binding</keyword>
<dbReference type="InterPro" id="IPR001628">
    <property type="entry name" value="Znf_hrmn_rcpt"/>
</dbReference>
<dbReference type="PRINTS" id="PR00047">
    <property type="entry name" value="STROIDFINGER"/>
</dbReference>
<evidence type="ECO:0000256" key="3">
    <source>
        <dbReference type="ARBA" id="ARBA00022833"/>
    </source>
</evidence>
<keyword evidence="6" id="KW-0804">Transcription</keyword>
<dbReference type="GO" id="GO:0045944">
    <property type="term" value="P:positive regulation of transcription by RNA polymerase II"/>
    <property type="evidence" value="ECO:0007669"/>
    <property type="project" value="TreeGrafter"/>
</dbReference>
<dbReference type="AlphaFoldDB" id="A0A813Z894"/>
<evidence type="ECO:0000256" key="1">
    <source>
        <dbReference type="ARBA" id="ARBA00022723"/>
    </source>
</evidence>
<dbReference type="Pfam" id="PF00105">
    <property type="entry name" value="zf-C4"/>
    <property type="match status" value="1"/>
</dbReference>
<dbReference type="Gene3D" id="3.30.50.10">
    <property type="entry name" value="Erythroid Transcription Factor GATA-1, subunit A"/>
    <property type="match status" value="1"/>
</dbReference>
<proteinExistence type="predicted"/>
<comment type="caution">
    <text evidence="10">The sequence shown here is derived from an EMBL/GenBank/DDBJ whole genome shotgun (WGS) entry which is preliminary data.</text>
</comment>
<dbReference type="GO" id="GO:0004879">
    <property type="term" value="F:nuclear receptor activity"/>
    <property type="evidence" value="ECO:0007669"/>
    <property type="project" value="TreeGrafter"/>
</dbReference>
<dbReference type="PROSITE" id="PS51030">
    <property type="entry name" value="NUCLEAR_REC_DBD_2"/>
    <property type="match status" value="1"/>
</dbReference>
<reference evidence="10" key="1">
    <citation type="submission" date="2021-02" db="EMBL/GenBank/DDBJ databases">
        <authorList>
            <person name="Nowell W R."/>
        </authorList>
    </citation>
    <scope>NUCLEOTIDE SEQUENCE</scope>
</reference>
<keyword evidence="11" id="KW-1185">Reference proteome</keyword>
<accession>A0A813Z894</accession>
<keyword evidence="3" id="KW-0862">Zinc</keyword>
<keyword evidence="2" id="KW-0863">Zinc-finger</keyword>
<dbReference type="GO" id="GO:0000122">
    <property type="term" value="P:negative regulation of transcription by RNA polymerase II"/>
    <property type="evidence" value="ECO:0007669"/>
    <property type="project" value="TreeGrafter"/>
</dbReference>
<dbReference type="GO" id="GO:0008270">
    <property type="term" value="F:zinc ion binding"/>
    <property type="evidence" value="ECO:0007669"/>
    <property type="project" value="UniProtKB-KW"/>
</dbReference>
<evidence type="ECO:0000256" key="5">
    <source>
        <dbReference type="ARBA" id="ARBA00023125"/>
    </source>
</evidence>
<evidence type="ECO:0000313" key="11">
    <source>
        <dbReference type="Proteomes" id="UP000663870"/>
    </source>
</evidence>
<dbReference type="GO" id="GO:0030154">
    <property type="term" value="P:cell differentiation"/>
    <property type="evidence" value="ECO:0007669"/>
    <property type="project" value="TreeGrafter"/>
</dbReference>
<feature type="domain" description="Nuclear receptor" evidence="9">
    <location>
        <begin position="10"/>
        <end position="87"/>
    </location>
</feature>
<gene>
    <name evidence="10" type="ORF">JXQ802_LOCUS8844</name>
</gene>
<protein>
    <recommendedName>
        <fullName evidence="9">Nuclear receptor domain-containing protein</fullName>
    </recommendedName>
</protein>
<dbReference type="PANTHER" id="PTHR24082">
    <property type="entry name" value="NUCLEAR HORMONE RECEPTOR"/>
    <property type="match status" value="1"/>
</dbReference>
<evidence type="ECO:0000256" key="7">
    <source>
        <dbReference type="ARBA" id="ARBA00023170"/>
    </source>
</evidence>
<dbReference type="PROSITE" id="PS00031">
    <property type="entry name" value="NUCLEAR_REC_DBD_1"/>
    <property type="match status" value="1"/>
</dbReference>
<dbReference type="SMART" id="SM00399">
    <property type="entry name" value="ZnF_C4"/>
    <property type="match status" value="1"/>
</dbReference>
<evidence type="ECO:0000313" key="10">
    <source>
        <dbReference type="EMBL" id="CAF0894733.1"/>
    </source>
</evidence>
<keyword evidence="4" id="KW-0805">Transcription regulation</keyword>
<keyword evidence="7" id="KW-0675">Receptor</keyword>
<dbReference type="InterPro" id="IPR035500">
    <property type="entry name" value="NHR-like_dom_sf"/>
</dbReference>
<evidence type="ECO:0000256" key="8">
    <source>
        <dbReference type="ARBA" id="ARBA00023242"/>
    </source>
</evidence>
<evidence type="ECO:0000256" key="2">
    <source>
        <dbReference type="ARBA" id="ARBA00022771"/>
    </source>
</evidence>
<dbReference type="SUPFAM" id="SSF57716">
    <property type="entry name" value="Glucocorticoid receptor-like (DNA-binding domain)"/>
    <property type="match status" value="1"/>
</dbReference>
<dbReference type="Gene3D" id="1.10.565.10">
    <property type="entry name" value="Retinoid X Receptor"/>
    <property type="match status" value="1"/>
</dbReference>
<evidence type="ECO:0000259" key="9">
    <source>
        <dbReference type="PROSITE" id="PS51030"/>
    </source>
</evidence>
<dbReference type="InterPro" id="IPR050234">
    <property type="entry name" value="Nuclear_hormone_rcpt_NR1"/>
</dbReference>
<dbReference type="PANTHER" id="PTHR24082:SF283">
    <property type="entry name" value="NUCLEAR HORMONE RECEPTOR HR96"/>
    <property type="match status" value="1"/>
</dbReference>
<sequence>MYMSMKSRQVGLCLVCNDTAVGINFGVPTCMPCKAFFRRNAVKLGRIDFICQEDGDCPVTYESRRICNCCRLAKCFRVGMQKSLILSDAERLARKELVQKNRQKRGQLMMQNLSIIPPTTIHYLGQKAPTYLSSSDQTLLTNIFGTYEHIFEITTQCQYQPFPAIEHKYVHTFFNEYEERHKILIEYFKHIPEFNNLFIDDKIRLIRNHFGGMITISELMLSRSLTENLIASLNNLFGIDRAKIIIQNAERILTYIYDPILLKLILIILSLSSGINRYRNDTDMDRIFYDTSAIFIGQNVYVELLWRYLLSKLLSEHDTVKFLNKLVLDLLYLQRSCFTVERYMNNLGHEIDQMTPLVQSMWPKSENIDNRDYENDIDMESYS</sequence>
<keyword evidence="8" id="KW-0539">Nucleus</keyword>
<evidence type="ECO:0000256" key="6">
    <source>
        <dbReference type="ARBA" id="ARBA00023163"/>
    </source>
</evidence>
<name>A0A813Z894_9BILA</name>
<dbReference type="EMBL" id="CAJNOL010000158">
    <property type="protein sequence ID" value="CAF0894733.1"/>
    <property type="molecule type" value="Genomic_DNA"/>
</dbReference>
<dbReference type="GO" id="GO:0000978">
    <property type="term" value="F:RNA polymerase II cis-regulatory region sequence-specific DNA binding"/>
    <property type="evidence" value="ECO:0007669"/>
    <property type="project" value="TreeGrafter"/>
</dbReference>
<organism evidence="10 11">
    <name type="scientific">Rotaria sordida</name>
    <dbReference type="NCBI Taxonomy" id="392033"/>
    <lineage>
        <taxon>Eukaryota</taxon>
        <taxon>Metazoa</taxon>
        <taxon>Spiralia</taxon>
        <taxon>Gnathifera</taxon>
        <taxon>Rotifera</taxon>
        <taxon>Eurotatoria</taxon>
        <taxon>Bdelloidea</taxon>
        <taxon>Philodinida</taxon>
        <taxon>Philodinidae</taxon>
        <taxon>Rotaria</taxon>
    </lineage>
</organism>